<organism evidence="1 2">
    <name type="scientific">Opisthorchis viverrini</name>
    <name type="common">Southeast Asian liver fluke</name>
    <dbReference type="NCBI Taxonomy" id="6198"/>
    <lineage>
        <taxon>Eukaryota</taxon>
        <taxon>Metazoa</taxon>
        <taxon>Spiralia</taxon>
        <taxon>Lophotrochozoa</taxon>
        <taxon>Platyhelminthes</taxon>
        <taxon>Trematoda</taxon>
        <taxon>Digenea</taxon>
        <taxon>Opisthorchiida</taxon>
        <taxon>Opisthorchiata</taxon>
        <taxon>Opisthorchiidae</taxon>
        <taxon>Opisthorchis</taxon>
    </lineage>
</organism>
<dbReference type="EMBL" id="KV891719">
    <property type="protein sequence ID" value="OON22640.1"/>
    <property type="molecule type" value="Genomic_DNA"/>
</dbReference>
<keyword evidence="2" id="KW-1185">Reference proteome</keyword>
<name>A0A1S8X7C9_OPIVI</name>
<dbReference type="SUPFAM" id="SSF63411">
    <property type="entry name" value="LuxS/MPP-like metallohydrolase"/>
    <property type="match status" value="1"/>
</dbReference>
<evidence type="ECO:0000313" key="2">
    <source>
        <dbReference type="Proteomes" id="UP000243686"/>
    </source>
</evidence>
<dbReference type="Gene3D" id="3.30.830.10">
    <property type="entry name" value="Metalloenzyme, LuxS/M16 peptidase-like"/>
    <property type="match status" value="1"/>
</dbReference>
<dbReference type="AlphaFoldDB" id="A0A1S8X7C9"/>
<evidence type="ECO:0000313" key="1">
    <source>
        <dbReference type="EMBL" id="OON22640.1"/>
    </source>
</evidence>
<reference evidence="1 2" key="1">
    <citation type="submission" date="2015-03" db="EMBL/GenBank/DDBJ databases">
        <title>Draft genome of the nematode, Opisthorchis viverrini.</title>
        <authorList>
            <person name="Mitreva M."/>
        </authorList>
    </citation>
    <scope>NUCLEOTIDE SEQUENCE [LARGE SCALE GENOMIC DNA]</scope>
    <source>
        <strain evidence="1">Khon Kaen</strain>
    </source>
</reference>
<gene>
    <name evidence="1" type="ORF">X801_01455</name>
</gene>
<protein>
    <submittedName>
        <fullName evidence="1">Uncharacterized protein</fullName>
    </submittedName>
</protein>
<sequence length="81" mass="9179">MAARSIGFELQAMQRAPPVEPVITELLHGAAFGGEQPQTLGLPRYCPLENLEKITRDDIISFLASYYRSKRNLNPQFQCNR</sequence>
<dbReference type="GO" id="GO:0046872">
    <property type="term" value="F:metal ion binding"/>
    <property type="evidence" value="ECO:0007669"/>
    <property type="project" value="InterPro"/>
</dbReference>
<dbReference type="Proteomes" id="UP000243686">
    <property type="component" value="Unassembled WGS sequence"/>
</dbReference>
<accession>A0A1S8X7C9</accession>
<dbReference type="InterPro" id="IPR011249">
    <property type="entry name" value="Metalloenz_LuxS/M16"/>
</dbReference>
<proteinExistence type="predicted"/>